<dbReference type="PANTHER" id="PTHR11161:SF0">
    <property type="entry name" value="O-ACYLTRANSFERASE LIKE PROTEIN"/>
    <property type="match status" value="1"/>
</dbReference>
<organism evidence="3">
    <name type="scientific">Eutreptiella gymnastica</name>
    <dbReference type="NCBI Taxonomy" id="73025"/>
    <lineage>
        <taxon>Eukaryota</taxon>
        <taxon>Discoba</taxon>
        <taxon>Euglenozoa</taxon>
        <taxon>Euglenida</taxon>
        <taxon>Spirocuta</taxon>
        <taxon>Euglenophyceae</taxon>
        <taxon>Eutreptiales</taxon>
        <taxon>Eutreptiaceae</taxon>
        <taxon>Eutreptiella</taxon>
    </lineage>
</organism>
<dbReference type="GO" id="GO:0016747">
    <property type="term" value="F:acyltransferase activity, transferring groups other than amino-acyl groups"/>
    <property type="evidence" value="ECO:0007669"/>
    <property type="project" value="InterPro"/>
</dbReference>
<dbReference type="InterPro" id="IPR052728">
    <property type="entry name" value="O2_lipid_transport_reg"/>
</dbReference>
<dbReference type="InterPro" id="IPR002656">
    <property type="entry name" value="Acyl_transf_3_dom"/>
</dbReference>
<feature type="transmembrane region" description="Helical" evidence="1">
    <location>
        <begin position="115"/>
        <end position="137"/>
    </location>
</feature>
<feature type="transmembrane region" description="Helical" evidence="1">
    <location>
        <begin position="596"/>
        <end position="621"/>
    </location>
</feature>
<name>A0A7S4FQZ6_9EUGL</name>
<feature type="transmembrane region" description="Helical" evidence="1">
    <location>
        <begin position="418"/>
        <end position="437"/>
    </location>
</feature>
<keyword evidence="1" id="KW-0472">Membrane</keyword>
<feature type="transmembrane region" description="Helical" evidence="1">
    <location>
        <begin position="321"/>
        <end position="341"/>
    </location>
</feature>
<evidence type="ECO:0000256" key="1">
    <source>
        <dbReference type="SAM" id="Phobius"/>
    </source>
</evidence>
<evidence type="ECO:0000313" key="3">
    <source>
        <dbReference type="EMBL" id="CAE0807875.1"/>
    </source>
</evidence>
<gene>
    <name evidence="3" type="ORF">EGYM00163_LOCUS19004</name>
</gene>
<keyword evidence="1" id="KW-1133">Transmembrane helix</keyword>
<accession>A0A7S4FQZ6</accession>
<feature type="transmembrane region" description="Helical" evidence="1">
    <location>
        <begin position="389"/>
        <end position="411"/>
    </location>
</feature>
<feature type="transmembrane region" description="Helical" evidence="1">
    <location>
        <begin position="235"/>
        <end position="253"/>
    </location>
</feature>
<dbReference type="AlphaFoldDB" id="A0A7S4FQZ6"/>
<reference evidence="3" key="1">
    <citation type="submission" date="2021-01" db="EMBL/GenBank/DDBJ databases">
        <authorList>
            <person name="Corre E."/>
            <person name="Pelletier E."/>
            <person name="Niang G."/>
            <person name="Scheremetjew M."/>
            <person name="Finn R."/>
            <person name="Kale V."/>
            <person name="Holt S."/>
            <person name="Cochrane G."/>
            <person name="Meng A."/>
            <person name="Brown T."/>
            <person name="Cohen L."/>
        </authorList>
    </citation>
    <scope>NUCLEOTIDE SEQUENCE</scope>
    <source>
        <strain evidence="3">CCMP1594</strain>
    </source>
</reference>
<proteinExistence type="predicted"/>
<feature type="transmembrane region" description="Helical" evidence="1">
    <location>
        <begin position="493"/>
        <end position="516"/>
    </location>
</feature>
<feature type="transmembrane region" description="Helical" evidence="1">
    <location>
        <begin position="465"/>
        <end position="481"/>
    </location>
</feature>
<evidence type="ECO:0000259" key="2">
    <source>
        <dbReference type="Pfam" id="PF01757"/>
    </source>
</evidence>
<protein>
    <recommendedName>
        <fullName evidence="2">Acyltransferase 3 domain-containing protein</fullName>
    </recommendedName>
</protein>
<dbReference type="PANTHER" id="PTHR11161">
    <property type="entry name" value="O-ACYLTRANSFERASE"/>
    <property type="match status" value="1"/>
</dbReference>
<dbReference type="EMBL" id="HBJA01053625">
    <property type="protein sequence ID" value="CAE0807875.1"/>
    <property type="molecule type" value="Transcribed_RNA"/>
</dbReference>
<keyword evidence="1" id="KW-0812">Transmembrane</keyword>
<dbReference type="Pfam" id="PF01757">
    <property type="entry name" value="Acyl_transf_3"/>
    <property type="match status" value="1"/>
</dbReference>
<feature type="transmembrane region" description="Helical" evidence="1">
    <location>
        <begin position="536"/>
        <end position="554"/>
    </location>
</feature>
<feature type="transmembrane region" description="Helical" evidence="1">
    <location>
        <begin position="273"/>
        <end position="301"/>
    </location>
</feature>
<sequence>MPMLFASGKDVPYDAGKYDLCIQIPTAQYFLVTLELSNPKITFPGLGMRNSIPMELGLCLPDVCTTQDISLLIREIYMDDPPFKLPWKLQRIKDFGHVDVKNVTSPQVNIEHPDWSTYVAVAVVCLLVLVVGLVTAFHEYVDRRLMYLAQAEFQQENKEQEAKESEASERDPLSHVPGVRAFRALPFWELSQDSLRKWEKGKLISIFSVKVSCKKLMAPSTEVAKPTDHLNGMRVISMFWIILGHSFLMAAGISGYDNPEQVVASGKGAASDISFQFIIGGHIAVDSFFYMSGFLLAYLVIKEVQKKGIYLNTKYIGVAIIYRYLRLTPSLAFMLMVYYRIVMYLGDGPFNPRFQHSVTRRCNGGRWVTELLYTMNFWPWHPDNVCMGWTWYLGCDFIFYILSLFIVGVYLVRKWAGWLLLIAFLVASWAYTFHDVWENRIGIYLFDGVYEKYSYWAYSRPWNRFPTYLVGVAAAWVHLYATEKKWPALPGTAFLLVNVFGMLLMLYIVVIPWTTFKWPNSWTRAQNSAYILFGRPAWALGLAIVSLSCISVATPPSNEMVSVKSDKSIVLVDSDSWRNKPYANPTFLLALTNRMLALYIWVPLARLTYSAYLVHPIIIKLLGANEHAYYHFSYVSILERTAANCMWSYVLAFVIYVLVERPTLEMTMTLMK</sequence>
<feature type="transmembrane region" description="Helical" evidence="1">
    <location>
        <begin position="641"/>
        <end position="659"/>
    </location>
</feature>
<feature type="domain" description="Acyltransferase 3" evidence="2">
    <location>
        <begin position="230"/>
        <end position="657"/>
    </location>
</feature>